<reference evidence="1" key="1">
    <citation type="journal article" date="2019" name="Sci. Rep.">
        <title>Draft genome of Tanacetum cinerariifolium, the natural source of mosquito coil.</title>
        <authorList>
            <person name="Yamashiro T."/>
            <person name="Shiraishi A."/>
            <person name="Satake H."/>
            <person name="Nakayama K."/>
        </authorList>
    </citation>
    <scope>NUCLEOTIDE SEQUENCE</scope>
</reference>
<evidence type="ECO:0008006" key="2">
    <source>
        <dbReference type="Google" id="ProtNLM"/>
    </source>
</evidence>
<comment type="caution">
    <text evidence="1">The sequence shown here is derived from an EMBL/GenBank/DDBJ whole genome shotgun (WGS) entry which is preliminary data.</text>
</comment>
<dbReference type="AlphaFoldDB" id="A0A699XJM7"/>
<organism evidence="1">
    <name type="scientific">Tanacetum cinerariifolium</name>
    <name type="common">Dalmatian daisy</name>
    <name type="synonym">Chrysanthemum cinerariifolium</name>
    <dbReference type="NCBI Taxonomy" id="118510"/>
    <lineage>
        <taxon>Eukaryota</taxon>
        <taxon>Viridiplantae</taxon>
        <taxon>Streptophyta</taxon>
        <taxon>Embryophyta</taxon>
        <taxon>Tracheophyta</taxon>
        <taxon>Spermatophyta</taxon>
        <taxon>Magnoliopsida</taxon>
        <taxon>eudicotyledons</taxon>
        <taxon>Gunneridae</taxon>
        <taxon>Pentapetalae</taxon>
        <taxon>asterids</taxon>
        <taxon>campanulids</taxon>
        <taxon>Asterales</taxon>
        <taxon>Asteraceae</taxon>
        <taxon>Asteroideae</taxon>
        <taxon>Anthemideae</taxon>
        <taxon>Anthemidinae</taxon>
        <taxon>Tanacetum</taxon>
    </lineage>
</organism>
<gene>
    <name evidence="1" type="ORF">Tci_932104</name>
</gene>
<evidence type="ECO:0000313" key="1">
    <source>
        <dbReference type="EMBL" id="GFD60135.1"/>
    </source>
</evidence>
<feature type="non-terminal residue" evidence="1">
    <location>
        <position position="47"/>
    </location>
</feature>
<protein>
    <recommendedName>
        <fullName evidence="2">CopY family transcriptional regulator</fullName>
    </recommendedName>
</protein>
<accession>A0A699XJM7</accession>
<proteinExistence type="predicted"/>
<sequence>WRDTSYEYRRMLAVMATLSPSVADKIDRDLSETEKTMLRAAAKRVSE</sequence>
<feature type="non-terminal residue" evidence="1">
    <location>
        <position position="1"/>
    </location>
</feature>
<dbReference type="EMBL" id="BKCJ011873911">
    <property type="protein sequence ID" value="GFD60135.1"/>
    <property type="molecule type" value="Genomic_DNA"/>
</dbReference>
<name>A0A699XJM7_TANCI</name>